<dbReference type="PANTHER" id="PTHR34071:SF2">
    <property type="entry name" value="FLAVIN-NUCLEOTIDE-BINDING PROTEIN"/>
    <property type="match status" value="1"/>
</dbReference>
<evidence type="ECO:0008006" key="3">
    <source>
        <dbReference type="Google" id="ProtNLM"/>
    </source>
</evidence>
<reference evidence="1 2" key="1">
    <citation type="submission" date="2016-10" db="EMBL/GenBank/DDBJ databases">
        <authorList>
            <person name="de Groot N.N."/>
        </authorList>
    </citation>
    <scope>NUCLEOTIDE SEQUENCE [LARGE SCALE GENOMIC DNA]</scope>
    <source>
        <strain evidence="1 2">CGMCC 1.11156</strain>
    </source>
</reference>
<protein>
    <recommendedName>
        <fullName evidence="3">Nitroimidazol reductase NimA, pyridoxamine 5'-phosphate oxidase superfamily</fullName>
    </recommendedName>
</protein>
<dbReference type="InterPro" id="IPR024747">
    <property type="entry name" value="Pyridox_Oxase-rel"/>
</dbReference>
<dbReference type="InterPro" id="IPR012349">
    <property type="entry name" value="Split_barrel_FMN-bd"/>
</dbReference>
<dbReference type="SUPFAM" id="SSF50475">
    <property type="entry name" value="FMN-binding split barrel"/>
    <property type="match status" value="1"/>
</dbReference>
<name>A0A1I3CI10_9ACTN</name>
<dbReference type="Pfam" id="PF12900">
    <property type="entry name" value="Pyridox_ox_2"/>
    <property type="match status" value="1"/>
</dbReference>
<dbReference type="AlphaFoldDB" id="A0A1I3CI10"/>
<accession>A0A1I3CI10</accession>
<evidence type="ECO:0000313" key="1">
    <source>
        <dbReference type="EMBL" id="SFH74147.1"/>
    </source>
</evidence>
<dbReference type="OrthoDB" id="116031at2"/>
<dbReference type="Gene3D" id="2.30.110.10">
    <property type="entry name" value="Electron Transport, Fmn-binding Protein, Chain A"/>
    <property type="match status" value="1"/>
</dbReference>
<gene>
    <name evidence="1" type="ORF">SAMN05216561_10273</name>
</gene>
<dbReference type="EMBL" id="FOQG01000002">
    <property type="protein sequence ID" value="SFH74147.1"/>
    <property type="molecule type" value="Genomic_DNA"/>
</dbReference>
<dbReference type="Proteomes" id="UP000198649">
    <property type="component" value="Unassembled WGS sequence"/>
</dbReference>
<evidence type="ECO:0000313" key="2">
    <source>
        <dbReference type="Proteomes" id="UP000198649"/>
    </source>
</evidence>
<dbReference type="PANTHER" id="PTHR34071">
    <property type="entry name" value="5-NITROIMIDAZOLE ANTIBIOTICS RESISTANCE PROTEIN, NIMA-FAMILY-RELATED PROTEIN-RELATED"/>
    <property type="match status" value="1"/>
</dbReference>
<sequence length="231" mass="24071">MTLAPLSPTARTTVNRGRNRAVEDRTALHALLDDALVAHLGVDVGDHPVVLPVAFAVDLDGPDEGGTLYVHGSVAARWLNRSGATTVCVTVTEVDGLVAARSAFHHSMNYRSAVIVGVARIVTDADEKAHALALTVDHMVPGRSATLRPSTRKELAATSVLAVPLHDASLKVRAEGPVDDVEDVEAGTWGGVIPIRRVADTPVTGDDASGPVPADVVSRAARLGRVARAMA</sequence>
<dbReference type="RefSeq" id="WP_091110168.1">
    <property type="nucleotide sequence ID" value="NZ_BKAF01000039.1"/>
</dbReference>
<keyword evidence="2" id="KW-1185">Reference proteome</keyword>
<proteinExistence type="predicted"/>
<organism evidence="1 2">
    <name type="scientific">Nocardioides psychrotolerans</name>
    <dbReference type="NCBI Taxonomy" id="1005945"/>
    <lineage>
        <taxon>Bacteria</taxon>
        <taxon>Bacillati</taxon>
        <taxon>Actinomycetota</taxon>
        <taxon>Actinomycetes</taxon>
        <taxon>Propionibacteriales</taxon>
        <taxon>Nocardioidaceae</taxon>
        <taxon>Nocardioides</taxon>
    </lineage>
</organism>
<dbReference type="STRING" id="1005945.SAMN05216561_10273"/>